<evidence type="ECO:0000256" key="4">
    <source>
        <dbReference type="ARBA" id="ARBA00022963"/>
    </source>
</evidence>
<evidence type="ECO:0000313" key="10">
    <source>
        <dbReference type="EMBL" id="CAD7204108.1"/>
    </source>
</evidence>
<keyword evidence="9" id="KW-0812">Transmembrane</keyword>
<evidence type="ECO:0000256" key="9">
    <source>
        <dbReference type="SAM" id="Phobius"/>
    </source>
</evidence>
<reference evidence="10" key="1">
    <citation type="submission" date="2020-11" db="EMBL/GenBank/DDBJ databases">
        <authorList>
            <person name="Tran Van P."/>
        </authorList>
    </citation>
    <scope>NUCLEOTIDE SEQUENCE</scope>
</reference>
<proteinExistence type="inferred from homology"/>
<evidence type="ECO:0000256" key="3">
    <source>
        <dbReference type="ARBA" id="ARBA00022801"/>
    </source>
</evidence>
<dbReference type="Gene3D" id="3.60.60.30">
    <property type="match status" value="1"/>
</dbReference>
<dbReference type="AlphaFoldDB" id="A0A7R8ZDW1"/>
<keyword evidence="6" id="KW-0325">Glycoprotein</keyword>
<comment type="similarity">
    <text evidence="1 7">Belongs to the phospholipase B-like family.</text>
</comment>
<dbReference type="Pfam" id="PF04916">
    <property type="entry name" value="Phospholip_B"/>
    <property type="match status" value="1"/>
</dbReference>
<accession>A0A7R8ZDW1</accession>
<keyword evidence="9" id="KW-1133">Transmembrane helix</keyword>
<evidence type="ECO:0000256" key="6">
    <source>
        <dbReference type="ARBA" id="ARBA00023180"/>
    </source>
</evidence>
<name>A0A7R8ZDW1_TIMDO</name>
<keyword evidence="9" id="KW-0472">Membrane</keyword>
<organism evidence="10">
    <name type="scientific">Timema douglasi</name>
    <name type="common">Walking stick</name>
    <dbReference type="NCBI Taxonomy" id="61478"/>
    <lineage>
        <taxon>Eukaryota</taxon>
        <taxon>Metazoa</taxon>
        <taxon>Ecdysozoa</taxon>
        <taxon>Arthropoda</taxon>
        <taxon>Hexapoda</taxon>
        <taxon>Insecta</taxon>
        <taxon>Pterygota</taxon>
        <taxon>Neoptera</taxon>
        <taxon>Polyneoptera</taxon>
        <taxon>Phasmatodea</taxon>
        <taxon>Timematodea</taxon>
        <taxon>Timematoidea</taxon>
        <taxon>Timematidae</taxon>
        <taxon>Timema</taxon>
    </lineage>
</organism>
<dbReference type="GO" id="GO:0005576">
    <property type="term" value="C:extracellular region"/>
    <property type="evidence" value="ECO:0007669"/>
    <property type="project" value="TreeGrafter"/>
</dbReference>
<dbReference type="PANTHER" id="PTHR12370:SF3">
    <property type="entry name" value="PHOSPHOLIPASE B-LIKE 2-RELATED"/>
    <property type="match status" value="1"/>
</dbReference>
<feature type="compositionally biased region" description="Basic and acidic residues" evidence="8">
    <location>
        <begin position="765"/>
        <end position="786"/>
    </location>
</feature>
<sequence length="794" mass="89574">MLKVVGASWFQTRVSTGILALVGALGVIVIILGEVGRVEEDGNYSATVYWSTDGGFRIDYWGQGNILEDIPQGAARAYYRPQIDSTGWAVLEVESHEDYPDWVQAYSAGLLEGSLSWQLIHWHWVNTVRDYCLGKEHLCKDVRRFIRENFDWVRARAKKHMHRDHYWHQVELFFIQLDGLEIGWRQGVKRSRQEIDIPHEDFLWMNAVTDVADIERKLNGSHKDPNPRMSDAAMFSSAFVRLLPETKQLFVAHNTGARYEGMLRLMKRYELNYHLLPTRDWNLIQGRDVVFSSYPGVVYSQDDFYVVSGDPSTSPGSVHKLVVTGTALDNHNKALWDAVDVEQVLIGPRVMAANRLAHDGKSWSRIFARFNSGTGNKQWMVANYGQLETLRAEELLVEERLPSLSPGQEALPSIQVSDGTTTVGQELPPADAIQIDKAVEPKGSLLWLFGTEPSRAAKIFAGPKVASDENRSVERVRGAKGWKEEKVLDVSNTLVPPVEEAAAPISEPLVRHRRRFSSHKGLLWVVEQLPGLVQSSDQTHVLHEEGYLATFGVPLFKDIQEASSSTKMQQHLGLLFSLKDSPKARVFTRDHANATDLPSVVRLMRRWAPEGVAGRGDLFGTTDCKIFEGRPPGGVSRVHAIAGPPQGVTGPFQWPTSSFSERPHVGQPDVWKFDMLDLEWSSGTVREHRRASYLCNSSSLPHAHNVYNSSGRVLKLAAAISLKFVSGMHSRVIVFSRRVVHRCWGGETGLRNHQHSPDGNRSQVRRREPMRGSRETDRTNQKERNRALSHYRQF</sequence>
<keyword evidence="2" id="KW-0732">Signal</keyword>
<evidence type="ECO:0000256" key="8">
    <source>
        <dbReference type="SAM" id="MobiDB-lite"/>
    </source>
</evidence>
<dbReference type="GO" id="GO:0004620">
    <property type="term" value="F:phospholipase activity"/>
    <property type="evidence" value="ECO:0007669"/>
    <property type="project" value="InterPro"/>
</dbReference>
<dbReference type="GO" id="GO:0009395">
    <property type="term" value="P:phospholipid catabolic process"/>
    <property type="evidence" value="ECO:0007669"/>
    <property type="project" value="TreeGrafter"/>
</dbReference>
<keyword evidence="3 7" id="KW-0378">Hydrolase</keyword>
<gene>
    <name evidence="10" type="ORF">TDIB3V08_LOCUS10270</name>
</gene>
<evidence type="ECO:0000256" key="1">
    <source>
        <dbReference type="ARBA" id="ARBA00007835"/>
    </source>
</evidence>
<dbReference type="EMBL" id="OA571663">
    <property type="protein sequence ID" value="CAD7204108.1"/>
    <property type="molecule type" value="Genomic_DNA"/>
</dbReference>
<protein>
    <recommendedName>
        <fullName evidence="7">Phospholipase B-like</fullName>
        <ecNumber evidence="7">3.1.1.-</ecNumber>
    </recommendedName>
</protein>
<comment type="function">
    <text evidence="7">Putative phospholipase.</text>
</comment>
<dbReference type="PANTHER" id="PTHR12370">
    <property type="entry name" value="PHOSPHOLIPASE B-RELATED"/>
    <property type="match status" value="1"/>
</dbReference>
<evidence type="ECO:0000256" key="5">
    <source>
        <dbReference type="ARBA" id="ARBA00023098"/>
    </source>
</evidence>
<dbReference type="EC" id="3.1.1.-" evidence="7"/>
<keyword evidence="4 7" id="KW-0442">Lipid degradation</keyword>
<dbReference type="InterPro" id="IPR007000">
    <property type="entry name" value="PLipase_B-like"/>
</dbReference>
<feature type="transmembrane region" description="Helical" evidence="9">
    <location>
        <begin position="12"/>
        <end position="33"/>
    </location>
</feature>
<feature type="region of interest" description="Disordered" evidence="8">
    <location>
        <begin position="747"/>
        <end position="794"/>
    </location>
</feature>
<keyword evidence="5 7" id="KW-0443">Lipid metabolism</keyword>
<evidence type="ECO:0000256" key="7">
    <source>
        <dbReference type="RuleBase" id="RU364138"/>
    </source>
</evidence>
<evidence type="ECO:0000256" key="2">
    <source>
        <dbReference type="ARBA" id="ARBA00022729"/>
    </source>
</evidence>